<sequence>MYPGQAGAPDTIETARNFGINLVGAVLLAFLLRRDLTSQSKDRRTVEREEAFARLQVSIGDRVLPIAAFRGSTRPVLIVGSKGHISRTMRAAEPFKPQLRQRGISLITLQTDELDSNSQLDALKREFGRRDRAPSKDSGVAAVGSKGFGAPAISKDEALKATASKSETDRWQLAVHDKQEWMQWLAQQRREAAAEGDTVYVQVQLDGTVRASGGGAPPWQRFVNDLPEVDSLQTRLTDGLGRV</sequence>
<dbReference type="PANTHER" id="PTHR35498">
    <property type="entry name" value="PROTEIN LOW PSII ACCUMULATION 1, CHLOROPLASTIC"/>
    <property type="match status" value="1"/>
</dbReference>
<dbReference type="EMBL" id="JALJOV010002147">
    <property type="protein sequence ID" value="KAK9833962.1"/>
    <property type="molecule type" value="Genomic_DNA"/>
</dbReference>
<keyword evidence="2" id="KW-1133">Transmembrane helix</keyword>
<keyword evidence="2" id="KW-0472">Membrane</keyword>
<protein>
    <submittedName>
        <fullName evidence="3">Uncharacterized protein</fullName>
    </submittedName>
</protein>
<gene>
    <name evidence="3" type="ORF">WJX84_002969</name>
</gene>
<accession>A0AAW1RJG9</accession>
<evidence type="ECO:0000256" key="1">
    <source>
        <dbReference type="SAM" id="MobiDB-lite"/>
    </source>
</evidence>
<feature type="transmembrane region" description="Helical" evidence="2">
    <location>
        <begin position="15"/>
        <end position="32"/>
    </location>
</feature>
<comment type="caution">
    <text evidence="3">The sequence shown here is derived from an EMBL/GenBank/DDBJ whole genome shotgun (WGS) entry which is preliminary data.</text>
</comment>
<feature type="compositionally biased region" description="Basic and acidic residues" evidence="1">
    <location>
        <begin position="126"/>
        <end position="135"/>
    </location>
</feature>
<dbReference type="AlphaFoldDB" id="A0AAW1RJG9"/>
<feature type="region of interest" description="Disordered" evidence="1">
    <location>
        <begin position="126"/>
        <end position="146"/>
    </location>
</feature>
<organism evidence="3 4">
    <name type="scientific">Apatococcus fuscideae</name>
    <dbReference type="NCBI Taxonomy" id="2026836"/>
    <lineage>
        <taxon>Eukaryota</taxon>
        <taxon>Viridiplantae</taxon>
        <taxon>Chlorophyta</taxon>
        <taxon>core chlorophytes</taxon>
        <taxon>Trebouxiophyceae</taxon>
        <taxon>Chlorellales</taxon>
        <taxon>Chlorellaceae</taxon>
        <taxon>Apatococcus</taxon>
    </lineage>
</organism>
<evidence type="ECO:0000313" key="4">
    <source>
        <dbReference type="Proteomes" id="UP001485043"/>
    </source>
</evidence>
<name>A0AAW1RJG9_9CHLO</name>
<keyword evidence="2" id="KW-0812">Transmembrane</keyword>
<dbReference type="Proteomes" id="UP001485043">
    <property type="component" value="Unassembled WGS sequence"/>
</dbReference>
<evidence type="ECO:0000256" key="2">
    <source>
        <dbReference type="SAM" id="Phobius"/>
    </source>
</evidence>
<keyword evidence="4" id="KW-1185">Reference proteome</keyword>
<reference evidence="3 4" key="1">
    <citation type="journal article" date="2024" name="Nat. Commun.">
        <title>Phylogenomics reveals the evolutionary origins of lichenization in chlorophyte algae.</title>
        <authorList>
            <person name="Puginier C."/>
            <person name="Libourel C."/>
            <person name="Otte J."/>
            <person name="Skaloud P."/>
            <person name="Haon M."/>
            <person name="Grisel S."/>
            <person name="Petersen M."/>
            <person name="Berrin J.G."/>
            <person name="Delaux P.M."/>
            <person name="Dal Grande F."/>
            <person name="Keller J."/>
        </authorList>
    </citation>
    <scope>NUCLEOTIDE SEQUENCE [LARGE SCALE GENOMIC DNA]</scope>
    <source>
        <strain evidence="3 4">SAG 2523</strain>
    </source>
</reference>
<dbReference type="PANTHER" id="PTHR35498:SF4">
    <property type="entry name" value="PROTEIN LOW PSII ACCUMULATION 1, CHLOROPLASTIC"/>
    <property type="match status" value="1"/>
</dbReference>
<evidence type="ECO:0000313" key="3">
    <source>
        <dbReference type="EMBL" id="KAK9833962.1"/>
    </source>
</evidence>
<proteinExistence type="predicted"/>